<keyword evidence="2" id="KW-1185">Reference proteome</keyword>
<evidence type="ECO:0000313" key="2">
    <source>
        <dbReference type="Proteomes" id="UP000238479"/>
    </source>
</evidence>
<dbReference type="AlphaFoldDB" id="A0A2P6QVA2"/>
<accession>A0A2P6QVA2</accession>
<evidence type="ECO:0000313" key="1">
    <source>
        <dbReference type="EMBL" id="PRQ38110.1"/>
    </source>
</evidence>
<sequence length="67" mass="7884">MLLESSLMVEWMDDELLDGDDEWIVDEDMMLFWPTLSGSDGVMVVVMEVEEYGYYGFGFWEVEMEVL</sequence>
<dbReference type="Proteomes" id="UP000238479">
    <property type="component" value="Chromosome 4"/>
</dbReference>
<dbReference type="Gramene" id="PRQ38110">
    <property type="protein sequence ID" value="PRQ38110"/>
    <property type="gene ID" value="RchiOBHm_Chr4g0410131"/>
</dbReference>
<organism evidence="1 2">
    <name type="scientific">Rosa chinensis</name>
    <name type="common">China rose</name>
    <dbReference type="NCBI Taxonomy" id="74649"/>
    <lineage>
        <taxon>Eukaryota</taxon>
        <taxon>Viridiplantae</taxon>
        <taxon>Streptophyta</taxon>
        <taxon>Embryophyta</taxon>
        <taxon>Tracheophyta</taxon>
        <taxon>Spermatophyta</taxon>
        <taxon>Magnoliopsida</taxon>
        <taxon>eudicotyledons</taxon>
        <taxon>Gunneridae</taxon>
        <taxon>Pentapetalae</taxon>
        <taxon>rosids</taxon>
        <taxon>fabids</taxon>
        <taxon>Rosales</taxon>
        <taxon>Rosaceae</taxon>
        <taxon>Rosoideae</taxon>
        <taxon>Rosoideae incertae sedis</taxon>
        <taxon>Rosa</taxon>
    </lineage>
</organism>
<name>A0A2P6QVA2_ROSCH</name>
<comment type="caution">
    <text evidence="1">The sequence shown here is derived from an EMBL/GenBank/DDBJ whole genome shotgun (WGS) entry which is preliminary data.</text>
</comment>
<reference evidence="1 2" key="1">
    <citation type="journal article" date="2018" name="Nat. Genet.">
        <title>The Rosa genome provides new insights in the design of modern roses.</title>
        <authorList>
            <person name="Bendahmane M."/>
        </authorList>
    </citation>
    <scope>NUCLEOTIDE SEQUENCE [LARGE SCALE GENOMIC DNA]</scope>
    <source>
        <strain evidence="2">cv. Old Blush</strain>
    </source>
</reference>
<dbReference type="EMBL" id="PDCK01000042">
    <property type="protein sequence ID" value="PRQ38110.1"/>
    <property type="molecule type" value="Genomic_DNA"/>
</dbReference>
<gene>
    <name evidence="1" type="ORF">RchiOBHm_Chr4g0410131</name>
</gene>
<proteinExistence type="predicted"/>
<protein>
    <submittedName>
        <fullName evidence="1">Uncharacterized protein</fullName>
    </submittedName>
</protein>